<proteinExistence type="predicted"/>
<gene>
    <name evidence="1" type="ORF">JAAARDRAFT_35423</name>
</gene>
<evidence type="ECO:0000313" key="1">
    <source>
        <dbReference type="EMBL" id="KDQ57738.1"/>
    </source>
</evidence>
<accession>A0A067PSE5</accession>
<sequence>MKSAAQRTFCCLSRGVHTIRSGSTVDFCGHARSGRFKSLPSSSTIKQPLTFGTVVNRGITMASPSSYTLNTLSELYPSLPSFFISSNLLLLPANRLASSSPSPAVQEQLRDLVLSSQEVANSAACGSFVAGQSSESDEFGDVAVWLGEGDFGKGNELRVLEALGLEHWKTGKVWISHLTRADSVVALALPPTSNSNGAKPMN</sequence>
<dbReference type="AlphaFoldDB" id="A0A067PSE5"/>
<name>A0A067PSE5_9AGAM</name>
<reference evidence="2" key="1">
    <citation type="journal article" date="2014" name="Proc. Natl. Acad. Sci. U.S.A.">
        <title>Extensive sampling of basidiomycete genomes demonstrates inadequacy of the white-rot/brown-rot paradigm for wood decay fungi.</title>
        <authorList>
            <person name="Riley R."/>
            <person name="Salamov A.A."/>
            <person name="Brown D.W."/>
            <person name="Nagy L.G."/>
            <person name="Floudas D."/>
            <person name="Held B.W."/>
            <person name="Levasseur A."/>
            <person name="Lombard V."/>
            <person name="Morin E."/>
            <person name="Otillar R."/>
            <person name="Lindquist E.A."/>
            <person name="Sun H."/>
            <person name="LaButti K.M."/>
            <person name="Schmutz J."/>
            <person name="Jabbour D."/>
            <person name="Luo H."/>
            <person name="Baker S.E."/>
            <person name="Pisabarro A.G."/>
            <person name="Walton J.D."/>
            <person name="Blanchette R.A."/>
            <person name="Henrissat B."/>
            <person name="Martin F."/>
            <person name="Cullen D."/>
            <person name="Hibbett D.S."/>
            <person name="Grigoriev I.V."/>
        </authorList>
    </citation>
    <scope>NUCLEOTIDE SEQUENCE [LARGE SCALE GENOMIC DNA]</scope>
    <source>
        <strain evidence="2">MUCL 33604</strain>
    </source>
</reference>
<evidence type="ECO:0000313" key="2">
    <source>
        <dbReference type="Proteomes" id="UP000027265"/>
    </source>
</evidence>
<protein>
    <submittedName>
        <fullName evidence="1">Uncharacterized protein</fullName>
    </submittedName>
</protein>
<dbReference type="OrthoDB" id="10261040at2759"/>
<dbReference type="EMBL" id="KL197719">
    <property type="protein sequence ID" value="KDQ57738.1"/>
    <property type="molecule type" value="Genomic_DNA"/>
</dbReference>
<organism evidence="1 2">
    <name type="scientific">Jaapia argillacea MUCL 33604</name>
    <dbReference type="NCBI Taxonomy" id="933084"/>
    <lineage>
        <taxon>Eukaryota</taxon>
        <taxon>Fungi</taxon>
        <taxon>Dikarya</taxon>
        <taxon>Basidiomycota</taxon>
        <taxon>Agaricomycotina</taxon>
        <taxon>Agaricomycetes</taxon>
        <taxon>Agaricomycetidae</taxon>
        <taxon>Jaapiales</taxon>
        <taxon>Jaapiaceae</taxon>
        <taxon>Jaapia</taxon>
    </lineage>
</organism>
<dbReference type="Proteomes" id="UP000027265">
    <property type="component" value="Unassembled WGS sequence"/>
</dbReference>
<keyword evidence="2" id="KW-1185">Reference proteome</keyword>
<dbReference type="HOGENOM" id="CLU_1354794_0_0_1"/>
<dbReference type="InParanoid" id="A0A067PSE5"/>